<dbReference type="PANTHER" id="PTHR24220">
    <property type="entry name" value="IMPORT ATP-BINDING PROTEIN"/>
    <property type="match status" value="1"/>
</dbReference>
<accession>A0A6L7IUA7</accession>
<dbReference type="GO" id="GO:0016887">
    <property type="term" value="F:ATP hydrolysis activity"/>
    <property type="evidence" value="ECO:0007669"/>
    <property type="project" value="InterPro"/>
</dbReference>
<gene>
    <name evidence="4" type="ORF">GS424_004280</name>
</gene>
<dbReference type="InterPro" id="IPR017911">
    <property type="entry name" value="MacB-like_ATP-bd"/>
</dbReference>
<dbReference type="InterPro" id="IPR015854">
    <property type="entry name" value="ABC_transpr_LolD-like"/>
</dbReference>
<keyword evidence="1" id="KW-0813">Transport</keyword>
<dbReference type="Gene3D" id="3.40.50.300">
    <property type="entry name" value="P-loop containing nucleotide triphosphate hydrolases"/>
    <property type="match status" value="1"/>
</dbReference>
<dbReference type="InterPro" id="IPR017871">
    <property type="entry name" value="ABC_transporter-like_CS"/>
</dbReference>
<keyword evidence="3 4" id="KW-0067">ATP-binding</keyword>
<evidence type="ECO:0000313" key="5">
    <source>
        <dbReference type="Proteomes" id="UP000478463"/>
    </source>
</evidence>
<dbReference type="InterPro" id="IPR003593">
    <property type="entry name" value="AAA+_ATPase"/>
</dbReference>
<dbReference type="FunFam" id="3.40.50.300:FF:000032">
    <property type="entry name" value="Export ABC transporter ATP-binding protein"/>
    <property type="match status" value="1"/>
</dbReference>
<organism evidence="4 5">
    <name type="scientific">Eggerthella guodeyinii</name>
    <dbReference type="NCBI Taxonomy" id="2690837"/>
    <lineage>
        <taxon>Bacteria</taxon>
        <taxon>Bacillati</taxon>
        <taxon>Actinomycetota</taxon>
        <taxon>Coriobacteriia</taxon>
        <taxon>Eggerthellales</taxon>
        <taxon>Eggerthellaceae</taxon>
        <taxon>Eggerthella</taxon>
    </lineage>
</organism>
<dbReference type="GO" id="GO:0022857">
    <property type="term" value="F:transmembrane transporter activity"/>
    <property type="evidence" value="ECO:0007669"/>
    <property type="project" value="UniProtKB-ARBA"/>
</dbReference>
<dbReference type="RefSeq" id="WP_160942952.1">
    <property type="nucleotide sequence ID" value="NZ_CP063310.1"/>
</dbReference>
<proteinExistence type="predicted"/>
<evidence type="ECO:0000256" key="1">
    <source>
        <dbReference type="ARBA" id="ARBA00022448"/>
    </source>
</evidence>
<name>A0A6L7IUA7_9ACTN</name>
<dbReference type="InterPro" id="IPR003439">
    <property type="entry name" value="ABC_transporter-like_ATP-bd"/>
</dbReference>
<dbReference type="PROSITE" id="PS00211">
    <property type="entry name" value="ABC_TRANSPORTER_1"/>
    <property type="match status" value="1"/>
</dbReference>
<keyword evidence="2" id="KW-0547">Nucleotide-binding</keyword>
<evidence type="ECO:0000256" key="2">
    <source>
        <dbReference type="ARBA" id="ARBA00022741"/>
    </source>
</evidence>
<dbReference type="KEGG" id="egd:GS424_004280"/>
<dbReference type="PROSITE" id="PS50893">
    <property type="entry name" value="ABC_TRANSPORTER_2"/>
    <property type="match status" value="1"/>
</dbReference>
<dbReference type="EMBL" id="CP063310">
    <property type="protein sequence ID" value="QOS69071.1"/>
    <property type="molecule type" value="Genomic_DNA"/>
</dbReference>
<dbReference type="GO" id="GO:0005524">
    <property type="term" value="F:ATP binding"/>
    <property type="evidence" value="ECO:0007669"/>
    <property type="project" value="UniProtKB-KW"/>
</dbReference>
<dbReference type="SUPFAM" id="SSF52540">
    <property type="entry name" value="P-loop containing nucleoside triphosphate hydrolases"/>
    <property type="match status" value="1"/>
</dbReference>
<dbReference type="GO" id="GO:0005886">
    <property type="term" value="C:plasma membrane"/>
    <property type="evidence" value="ECO:0007669"/>
    <property type="project" value="TreeGrafter"/>
</dbReference>
<dbReference type="CDD" id="cd03255">
    <property type="entry name" value="ABC_MJ0796_LolCDE_FtsE"/>
    <property type="match status" value="1"/>
</dbReference>
<dbReference type="Proteomes" id="UP000478463">
    <property type="component" value="Chromosome"/>
</dbReference>
<dbReference type="AlphaFoldDB" id="A0A6L7IUA7"/>
<dbReference type="PANTHER" id="PTHR24220:SF86">
    <property type="entry name" value="ABC TRANSPORTER ABCH.1"/>
    <property type="match status" value="1"/>
</dbReference>
<dbReference type="Pfam" id="PF00005">
    <property type="entry name" value="ABC_tran"/>
    <property type="match status" value="1"/>
</dbReference>
<sequence length="228" mass="24720">MIRLKHVAKTYELGGEAIRALDRVNLDINRGDFLAIVGPSGSGKSTLMNILGLLDVPDKGRYLLDGIDVGALSDRRLAAIRNEKIGFVFQSFNLLGKLTALENVKLPLSYAGMRAKAADARARQLLAQVGLEGREHHLPNQLSGGQQQRVAIARALVCKPEIILADEPTGALDSRTGAEIMELFGHLHAEGQTVILITHNQDLADGAQRVVRIADGLIQEMERGRHAV</sequence>
<evidence type="ECO:0000313" key="4">
    <source>
        <dbReference type="EMBL" id="QOS69071.1"/>
    </source>
</evidence>
<dbReference type="GO" id="GO:0098796">
    <property type="term" value="C:membrane protein complex"/>
    <property type="evidence" value="ECO:0007669"/>
    <property type="project" value="UniProtKB-ARBA"/>
</dbReference>
<evidence type="ECO:0000256" key="3">
    <source>
        <dbReference type="ARBA" id="ARBA00022840"/>
    </source>
</evidence>
<dbReference type="InterPro" id="IPR027417">
    <property type="entry name" value="P-loop_NTPase"/>
</dbReference>
<dbReference type="SMART" id="SM00382">
    <property type="entry name" value="AAA"/>
    <property type="match status" value="1"/>
</dbReference>
<reference evidence="4 5" key="1">
    <citation type="submission" date="2020-10" db="EMBL/GenBank/DDBJ databases">
        <title>Eggerthella sp. nov., isolated from human feces.</title>
        <authorList>
            <person name="Yajun G."/>
        </authorList>
    </citation>
    <scope>NUCLEOTIDE SEQUENCE [LARGE SCALE GENOMIC DNA]</scope>
    <source>
        <strain evidence="4 5">HF-1101</strain>
    </source>
</reference>
<protein>
    <submittedName>
        <fullName evidence="4">ABC transporter ATP-binding protein</fullName>
    </submittedName>
</protein>